<keyword evidence="1" id="KW-0472">Membrane</keyword>
<feature type="transmembrane region" description="Helical" evidence="1">
    <location>
        <begin position="155"/>
        <end position="174"/>
    </location>
</feature>
<dbReference type="PANTHER" id="PTHR22911:SF137">
    <property type="entry name" value="SOLUTE CARRIER FAMILY 35 MEMBER G2-RELATED"/>
    <property type="match status" value="1"/>
</dbReference>
<dbReference type="Proteomes" id="UP000254771">
    <property type="component" value="Unassembled WGS sequence"/>
</dbReference>
<feature type="transmembrane region" description="Helical" evidence="1">
    <location>
        <begin position="271"/>
        <end position="288"/>
    </location>
</feature>
<organism evidence="3 4">
    <name type="scientific">endosymbiont of Escarpia spicata</name>
    <dbReference type="NCBI Taxonomy" id="2200908"/>
    <lineage>
        <taxon>Bacteria</taxon>
        <taxon>Pseudomonadati</taxon>
        <taxon>Pseudomonadota</taxon>
        <taxon>Gammaproteobacteria</taxon>
        <taxon>sulfur-oxidizing symbionts</taxon>
    </lineage>
</organism>
<feature type="transmembrane region" description="Helical" evidence="1">
    <location>
        <begin position="242"/>
        <end position="264"/>
    </location>
</feature>
<name>A0A370DAW8_9GAMM</name>
<keyword evidence="4" id="KW-1185">Reference proteome</keyword>
<protein>
    <submittedName>
        <fullName evidence="3">EamA family transporter</fullName>
    </submittedName>
</protein>
<evidence type="ECO:0000259" key="2">
    <source>
        <dbReference type="Pfam" id="PF00892"/>
    </source>
</evidence>
<evidence type="ECO:0000256" key="1">
    <source>
        <dbReference type="SAM" id="Phobius"/>
    </source>
</evidence>
<feature type="transmembrane region" description="Helical" evidence="1">
    <location>
        <begin position="216"/>
        <end position="236"/>
    </location>
</feature>
<comment type="caution">
    <text evidence="3">The sequence shown here is derived from an EMBL/GenBank/DDBJ whole genome shotgun (WGS) entry which is preliminary data.</text>
</comment>
<proteinExistence type="predicted"/>
<dbReference type="InterPro" id="IPR000620">
    <property type="entry name" value="EamA_dom"/>
</dbReference>
<feature type="transmembrane region" description="Helical" evidence="1">
    <location>
        <begin position="61"/>
        <end position="80"/>
    </location>
</feature>
<accession>A0A370DAW8</accession>
<feature type="transmembrane region" description="Helical" evidence="1">
    <location>
        <begin position="186"/>
        <end position="204"/>
    </location>
</feature>
<dbReference type="Pfam" id="PF00892">
    <property type="entry name" value="EamA"/>
    <property type="match status" value="2"/>
</dbReference>
<feature type="domain" description="EamA" evidence="2">
    <location>
        <begin position="6"/>
        <end position="133"/>
    </location>
</feature>
<sequence length="289" mass="31869">MDWFPLTLFCAFSLAAADTLTKAKLSDYSARELAFVRLTLAGLLVSPLLLSQPFPELPGVFWGWVAAIVPLEILAMLLYIRAIRDYPLSQTLPYLAFTPVFVTLVGYLLLGESVSGDGFMGILLVVTGAWLLNFDQAELREWRTWVNPLTHIFRNPGPLTMLSVAFLYSFTAVGGKGAMQYMAPELFGPLYFVLVGVALLPLLMKPLSIRRIWRKPLPVFGVAGLMGIMLITHFIALEQVEVAYMIAVKRTSLLFGILFGAFIFRETGLRSHLLAGAVMLGGVFMIAAS</sequence>
<dbReference type="InterPro" id="IPR037185">
    <property type="entry name" value="EmrE-like"/>
</dbReference>
<reference evidence="3 4" key="1">
    <citation type="journal article" date="2018" name="ISME J.">
        <title>Endosymbiont genomes yield clues of tubeworm success.</title>
        <authorList>
            <person name="Li Y."/>
            <person name="Liles M.R."/>
            <person name="Halanych K.M."/>
        </authorList>
    </citation>
    <scope>NUCLEOTIDE SEQUENCE [LARGE SCALE GENOMIC DNA]</scope>
    <source>
        <strain evidence="3">A1462</strain>
    </source>
</reference>
<keyword evidence="1" id="KW-0812">Transmembrane</keyword>
<feature type="domain" description="EamA" evidence="2">
    <location>
        <begin position="157"/>
        <end position="287"/>
    </location>
</feature>
<feature type="transmembrane region" description="Helical" evidence="1">
    <location>
        <begin position="92"/>
        <end position="110"/>
    </location>
</feature>
<dbReference type="Gene3D" id="1.10.3730.20">
    <property type="match status" value="1"/>
</dbReference>
<dbReference type="EMBL" id="QFXE01000021">
    <property type="protein sequence ID" value="RDH82038.1"/>
    <property type="molecule type" value="Genomic_DNA"/>
</dbReference>
<feature type="transmembrane region" description="Helical" evidence="1">
    <location>
        <begin position="116"/>
        <end position="134"/>
    </location>
</feature>
<dbReference type="PANTHER" id="PTHR22911">
    <property type="entry name" value="ACYL-MALONYL CONDENSING ENZYME-RELATED"/>
    <property type="match status" value="1"/>
</dbReference>
<dbReference type="AlphaFoldDB" id="A0A370DAW8"/>
<dbReference type="GO" id="GO:0016020">
    <property type="term" value="C:membrane"/>
    <property type="evidence" value="ECO:0007669"/>
    <property type="project" value="InterPro"/>
</dbReference>
<keyword evidence="1" id="KW-1133">Transmembrane helix</keyword>
<evidence type="ECO:0000313" key="3">
    <source>
        <dbReference type="EMBL" id="RDH82038.1"/>
    </source>
</evidence>
<evidence type="ECO:0000313" key="4">
    <source>
        <dbReference type="Proteomes" id="UP000254771"/>
    </source>
</evidence>
<dbReference type="SUPFAM" id="SSF103481">
    <property type="entry name" value="Multidrug resistance efflux transporter EmrE"/>
    <property type="match status" value="2"/>
</dbReference>
<gene>
    <name evidence="3" type="ORF">DIZ78_16535</name>
</gene>